<keyword evidence="3" id="KW-1185">Reference proteome</keyword>
<evidence type="ECO:0000313" key="2">
    <source>
        <dbReference type="EMBL" id="ACY18719.1"/>
    </source>
</evidence>
<dbReference type="AlphaFoldDB" id="D0LMN2"/>
<dbReference type="EMBL" id="CP001804">
    <property type="protein sequence ID" value="ACY18719.1"/>
    <property type="molecule type" value="Genomic_DNA"/>
</dbReference>
<reference evidence="2 3" key="1">
    <citation type="journal article" date="2010" name="Stand. Genomic Sci.">
        <title>Complete genome sequence of Haliangium ochraceum type strain (SMP-2).</title>
        <authorList>
            <consortium name="US DOE Joint Genome Institute (JGI-PGF)"/>
            <person name="Ivanova N."/>
            <person name="Daum C."/>
            <person name="Lang E."/>
            <person name="Abt B."/>
            <person name="Kopitz M."/>
            <person name="Saunders E."/>
            <person name="Lapidus A."/>
            <person name="Lucas S."/>
            <person name="Glavina Del Rio T."/>
            <person name="Nolan M."/>
            <person name="Tice H."/>
            <person name="Copeland A."/>
            <person name="Cheng J.F."/>
            <person name="Chen F."/>
            <person name="Bruce D."/>
            <person name="Goodwin L."/>
            <person name="Pitluck S."/>
            <person name="Mavromatis K."/>
            <person name="Pati A."/>
            <person name="Mikhailova N."/>
            <person name="Chen A."/>
            <person name="Palaniappan K."/>
            <person name="Land M."/>
            <person name="Hauser L."/>
            <person name="Chang Y.J."/>
            <person name="Jeffries C.D."/>
            <person name="Detter J.C."/>
            <person name="Brettin T."/>
            <person name="Rohde M."/>
            <person name="Goker M."/>
            <person name="Bristow J."/>
            <person name="Markowitz V."/>
            <person name="Eisen J.A."/>
            <person name="Hugenholtz P."/>
            <person name="Kyrpides N.C."/>
            <person name="Klenk H.P."/>
        </authorList>
    </citation>
    <scope>NUCLEOTIDE SEQUENCE [LARGE SCALE GENOMIC DNA]</scope>
    <source>
        <strain evidence="3">DSM 14365 / CIP 107738 / JCM 11303 / AJ 13395 / SMP-2</strain>
    </source>
</reference>
<dbReference type="HOGENOM" id="CLU_949194_0_0_7"/>
<feature type="transmembrane region" description="Helical" evidence="1">
    <location>
        <begin position="191"/>
        <end position="208"/>
    </location>
</feature>
<feature type="transmembrane region" description="Helical" evidence="1">
    <location>
        <begin position="22"/>
        <end position="44"/>
    </location>
</feature>
<dbReference type="Proteomes" id="UP000001880">
    <property type="component" value="Chromosome"/>
</dbReference>
<protein>
    <recommendedName>
        <fullName evidence="4">Ceramidase</fullName>
    </recommendedName>
</protein>
<feature type="transmembrane region" description="Helical" evidence="1">
    <location>
        <begin position="260"/>
        <end position="277"/>
    </location>
</feature>
<accession>D0LMN2</accession>
<keyword evidence="1" id="KW-1133">Transmembrane helix</keyword>
<feature type="transmembrane region" description="Helical" evidence="1">
    <location>
        <begin position="229"/>
        <end position="248"/>
    </location>
</feature>
<dbReference type="RefSeq" id="WP_012831311.1">
    <property type="nucleotide sequence ID" value="NC_013440.1"/>
</dbReference>
<keyword evidence="1" id="KW-0812">Transmembrane</keyword>
<keyword evidence="1" id="KW-0472">Membrane</keyword>
<gene>
    <name evidence="2" type="ordered locus">Hoch_6247</name>
</gene>
<evidence type="ECO:0000256" key="1">
    <source>
        <dbReference type="SAM" id="Phobius"/>
    </source>
</evidence>
<feature type="transmembrane region" description="Helical" evidence="1">
    <location>
        <begin position="167"/>
        <end position="185"/>
    </location>
</feature>
<organism evidence="2 3">
    <name type="scientific">Haliangium ochraceum (strain DSM 14365 / JCM 11303 / SMP-2)</name>
    <dbReference type="NCBI Taxonomy" id="502025"/>
    <lineage>
        <taxon>Bacteria</taxon>
        <taxon>Pseudomonadati</taxon>
        <taxon>Myxococcota</taxon>
        <taxon>Polyangia</taxon>
        <taxon>Haliangiales</taxon>
        <taxon>Kofleriaceae</taxon>
        <taxon>Haliangium</taxon>
    </lineage>
</organism>
<proteinExistence type="predicted"/>
<dbReference type="OrthoDB" id="326451at2"/>
<dbReference type="KEGG" id="hoh:Hoch_6247"/>
<feature type="transmembrane region" description="Helical" evidence="1">
    <location>
        <begin position="108"/>
        <end position="129"/>
    </location>
</feature>
<feature type="transmembrane region" description="Helical" evidence="1">
    <location>
        <begin position="135"/>
        <end position="155"/>
    </location>
</feature>
<evidence type="ECO:0008006" key="4">
    <source>
        <dbReference type="Google" id="ProtNLM"/>
    </source>
</evidence>
<name>D0LMN2_HALO1</name>
<evidence type="ECO:0000313" key="3">
    <source>
        <dbReference type="Proteomes" id="UP000001880"/>
    </source>
</evidence>
<sequence length="293" mass="31651">MNESASVPPVDAGEARSRALEVWIWCAATLAIALVFGWLGALGWPGEASGCLDRFICFCEAAQPGIARQPWNTWSNLPAIALAGWVSWQVGGIRVHATRAGDTRLLRVARVGAVFAVMLWVQGVGSLFFHGALTMWSAVLDALGVFFVGGVLLVTNMMRLGWLRWSGYWKVLLGVLGLGLLYRLYVMPMTAPAVLLLAVGVTATEIACARRRRRQGAAHGESRWFRYGLWIFLLGVVAFGLSLSAGMPLCAEDGGMPGHALWHCTCAAASYFFWLNVRVQLSVPAVADADSAL</sequence>